<feature type="domain" description="CS" evidence="3">
    <location>
        <begin position="1"/>
        <end position="89"/>
    </location>
</feature>
<accession>A0A811KTM9</accession>
<dbReference type="InterPro" id="IPR007052">
    <property type="entry name" value="CS_dom"/>
</dbReference>
<dbReference type="SUPFAM" id="SSF49764">
    <property type="entry name" value="HSP20-like chaperones"/>
    <property type="match status" value="1"/>
</dbReference>
<organism evidence="4 5">
    <name type="scientific">Bursaphelenchus okinawaensis</name>
    <dbReference type="NCBI Taxonomy" id="465554"/>
    <lineage>
        <taxon>Eukaryota</taxon>
        <taxon>Metazoa</taxon>
        <taxon>Ecdysozoa</taxon>
        <taxon>Nematoda</taxon>
        <taxon>Chromadorea</taxon>
        <taxon>Rhabditida</taxon>
        <taxon>Tylenchina</taxon>
        <taxon>Tylenchomorpha</taxon>
        <taxon>Aphelenchoidea</taxon>
        <taxon>Aphelenchoididae</taxon>
        <taxon>Bursaphelenchus</taxon>
    </lineage>
</organism>
<sequence length="419" mass="48727">MLTPFFKLDQTEEYVIIDIRAPNANLRDAEIDFCDKIFLFSAAPYFLRLYLPGYVGLFEKSSSDYDADTGTFKIKVPKQNKGEHFKDLEMLSQLLKPQRPTGQSNVEELEDEVEGVLTDQKVPETEVAPNSEEIKKFGYGFGWSKLGIMKKFGEEVEDLFDIRNPDEIEMSERDDVMVKHDEKAFNSEHYLADLFDVPDELESILKELLPTSIYTFNDEDRLILKDLKVIKLKSFTKEEHVSILYSLIDILYSYLMELRINSFELNVQSDIMIGNVSPSISNFVKFTSMKQALTATVRRVLCLSLYRNFELCRRVLEDLVTVVKQGKSALLHCLLTLRKRFYNSSQEFIYLFNQLFIDDYCIYIQVVDDKLFDDAMDELLNIKTLQKADIDELDLDYIETEAKMIMLKVENGEYDSDDN</sequence>
<dbReference type="PROSITE" id="PS51203">
    <property type="entry name" value="CS"/>
    <property type="match status" value="1"/>
</dbReference>
<dbReference type="AlphaFoldDB" id="A0A811KTM9"/>
<comment type="caution">
    <text evidence="4">The sequence shown here is derived from an EMBL/GenBank/DDBJ whole genome shotgun (WGS) entry which is preliminary data.</text>
</comment>
<dbReference type="EMBL" id="CAJFDH010000004">
    <property type="protein sequence ID" value="CAD5218810.1"/>
    <property type="molecule type" value="Genomic_DNA"/>
</dbReference>
<dbReference type="GO" id="GO:0005737">
    <property type="term" value="C:cytoplasm"/>
    <property type="evidence" value="ECO:0007669"/>
    <property type="project" value="TreeGrafter"/>
</dbReference>
<dbReference type="InterPro" id="IPR048696">
    <property type="entry name" value="SHQ1-like_CS"/>
</dbReference>
<evidence type="ECO:0000256" key="1">
    <source>
        <dbReference type="ARBA" id="ARBA00005607"/>
    </source>
</evidence>
<dbReference type="GO" id="GO:0005654">
    <property type="term" value="C:nucleoplasm"/>
    <property type="evidence" value="ECO:0007669"/>
    <property type="project" value="TreeGrafter"/>
</dbReference>
<proteinExistence type="inferred from homology"/>
<gene>
    <name evidence="4" type="ORF">BOKJ2_LOCUS8020</name>
</gene>
<dbReference type="Proteomes" id="UP000614601">
    <property type="component" value="Unassembled WGS sequence"/>
</dbReference>
<evidence type="ECO:0000256" key="2">
    <source>
        <dbReference type="ARBA" id="ARBA00013750"/>
    </source>
</evidence>
<evidence type="ECO:0000259" key="3">
    <source>
        <dbReference type="PROSITE" id="PS51203"/>
    </source>
</evidence>
<dbReference type="EMBL" id="CAJFCW020000004">
    <property type="protein sequence ID" value="CAG9111811.1"/>
    <property type="molecule type" value="Genomic_DNA"/>
</dbReference>
<dbReference type="InterPro" id="IPR008978">
    <property type="entry name" value="HSP20-like_chaperone"/>
</dbReference>
<dbReference type="Pfam" id="PF21413">
    <property type="entry name" value="SHQ1-like_CS"/>
    <property type="match status" value="1"/>
</dbReference>
<dbReference type="GO" id="GO:0000493">
    <property type="term" value="P:box H/ACA snoRNP assembly"/>
    <property type="evidence" value="ECO:0007669"/>
    <property type="project" value="InterPro"/>
</dbReference>
<dbReference type="PANTHER" id="PTHR12967:SF0">
    <property type="entry name" value="PROTEIN SHQ1 HOMOLOG"/>
    <property type="match status" value="1"/>
</dbReference>
<dbReference type="InterPro" id="IPR007009">
    <property type="entry name" value="Shq1_C"/>
</dbReference>
<dbReference type="OrthoDB" id="73639at2759"/>
<protein>
    <recommendedName>
        <fullName evidence="2">Protein SHQ1 homolog</fullName>
    </recommendedName>
</protein>
<reference evidence="4" key="1">
    <citation type="submission" date="2020-09" db="EMBL/GenBank/DDBJ databases">
        <authorList>
            <person name="Kikuchi T."/>
        </authorList>
    </citation>
    <scope>NUCLEOTIDE SEQUENCE</scope>
    <source>
        <strain evidence="4">SH1</strain>
    </source>
</reference>
<comment type="similarity">
    <text evidence="1">Belongs to the SHQ1 family.</text>
</comment>
<keyword evidence="5" id="KW-1185">Reference proteome</keyword>
<dbReference type="InterPro" id="IPR039742">
    <property type="entry name" value="Shq1"/>
</dbReference>
<dbReference type="PANTHER" id="PTHR12967">
    <property type="entry name" value="PROTEIN SHQ1 HOMOLOG"/>
    <property type="match status" value="1"/>
</dbReference>
<evidence type="ECO:0000313" key="4">
    <source>
        <dbReference type="EMBL" id="CAD5218810.1"/>
    </source>
</evidence>
<dbReference type="Gene3D" id="2.60.40.790">
    <property type="match status" value="1"/>
</dbReference>
<name>A0A811KTM9_9BILA</name>
<evidence type="ECO:0000313" key="5">
    <source>
        <dbReference type="Proteomes" id="UP000614601"/>
    </source>
</evidence>
<dbReference type="Pfam" id="PF04925">
    <property type="entry name" value="SHQ1"/>
    <property type="match status" value="1"/>
</dbReference>
<dbReference type="Proteomes" id="UP000783686">
    <property type="component" value="Unassembled WGS sequence"/>
</dbReference>
<dbReference type="GO" id="GO:0051082">
    <property type="term" value="F:unfolded protein binding"/>
    <property type="evidence" value="ECO:0007669"/>
    <property type="project" value="TreeGrafter"/>
</dbReference>